<sequence>MFVTVFQDCKMTGSTFGDATMSGVSIKGELVLYLTKTPKITLIANYQVCN</sequence>
<dbReference type="RefSeq" id="WP_160801268.1">
    <property type="nucleotide sequence ID" value="NZ_WUUL01000005.1"/>
</dbReference>
<evidence type="ECO:0000313" key="1">
    <source>
        <dbReference type="EMBL" id="MXQ53911.1"/>
    </source>
</evidence>
<proteinExistence type="predicted"/>
<keyword evidence="2" id="KW-1185">Reference proteome</keyword>
<dbReference type="AlphaFoldDB" id="A0A6I4VTS5"/>
<dbReference type="Proteomes" id="UP000430692">
    <property type="component" value="Unassembled WGS sequence"/>
</dbReference>
<organism evidence="1 2">
    <name type="scientific">Shimazuella alba</name>
    <dbReference type="NCBI Taxonomy" id="2690964"/>
    <lineage>
        <taxon>Bacteria</taxon>
        <taxon>Bacillati</taxon>
        <taxon>Bacillota</taxon>
        <taxon>Bacilli</taxon>
        <taxon>Bacillales</taxon>
        <taxon>Thermoactinomycetaceae</taxon>
        <taxon>Shimazuella</taxon>
    </lineage>
</organism>
<name>A0A6I4VTS5_9BACL</name>
<evidence type="ECO:0000313" key="2">
    <source>
        <dbReference type="Proteomes" id="UP000430692"/>
    </source>
</evidence>
<comment type="caution">
    <text evidence="1">The sequence shown here is derived from an EMBL/GenBank/DDBJ whole genome shotgun (WGS) entry which is preliminary data.</text>
</comment>
<accession>A0A6I4VTS5</accession>
<dbReference type="EMBL" id="WUUL01000005">
    <property type="protein sequence ID" value="MXQ53911.1"/>
    <property type="molecule type" value="Genomic_DNA"/>
</dbReference>
<reference evidence="1 2" key="1">
    <citation type="submission" date="2019-12" db="EMBL/GenBank/DDBJ databases">
        <title>Whole-genome analyses of novel actinobacteria.</title>
        <authorList>
            <person name="Sahin N."/>
            <person name="Saygin H."/>
        </authorList>
    </citation>
    <scope>NUCLEOTIDE SEQUENCE [LARGE SCALE GENOMIC DNA]</scope>
    <source>
        <strain evidence="1 2">KC615</strain>
    </source>
</reference>
<gene>
    <name evidence="1" type="ORF">GSM42_09320</name>
</gene>
<protein>
    <submittedName>
        <fullName evidence="1">Uncharacterized protein</fullName>
    </submittedName>
</protein>